<name>A0A3D4VA95_9BACT</name>
<accession>A0A3D4VA95</accession>
<comment type="caution">
    <text evidence="2">The sequence shown here is derived from an EMBL/GenBank/DDBJ whole genome shotgun (WGS) entry which is preliminary data.</text>
</comment>
<evidence type="ECO:0000313" key="2">
    <source>
        <dbReference type="EMBL" id="HCT57247.1"/>
    </source>
</evidence>
<evidence type="ECO:0000256" key="1">
    <source>
        <dbReference type="SAM" id="MobiDB-lite"/>
    </source>
</evidence>
<feature type="region of interest" description="Disordered" evidence="1">
    <location>
        <begin position="300"/>
        <end position="338"/>
    </location>
</feature>
<feature type="compositionally biased region" description="Low complexity" evidence="1">
    <location>
        <begin position="28"/>
        <end position="42"/>
    </location>
</feature>
<feature type="region of interest" description="Disordered" evidence="1">
    <location>
        <begin position="1"/>
        <end position="71"/>
    </location>
</feature>
<dbReference type="Proteomes" id="UP000264071">
    <property type="component" value="Unassembled WGS sequence"/>
</dbReference>
<proteinExistence type="predicted"/>
<organism evidence="2 3">
    <name type="scientific">Gemmatimonas aurantiaca</name>
    <dbReference type="NCBI Taxonomy" id="173480"/>
    <lineage>
        <taxon>Bacteria</taxon>
        <taxon>Pseudomonadati</taxon>
        <taxon>Gemmatimonadota</taxon>
        <taxon>Gemmatimonadia</taxon>
        <taxon>Gemmatimonadales</taxon>
        <taxon>Gemmatimonadaceae</taxon>
        <taxon>Gemmatimonas</taxon>
    </lineage>
</organism>
<feature type="compositionally biased region" description="Low complexity" evidence="1">
    <location>
        <begin position="300"/>
        <end position="314"/>
    </location>
</feature>
<reference evidence="2 3" key="1">
    <citation type="journal article" date="2018" name="Nat. Biotechnol.">
        <title>A standardized bacterial taxonomy based on genome phylogeny substantially revises the tree of life.</title>
        <authorList>
            <person name="Parks D.H."/>
            <person name="Chuvochina M."/>
            <person name="Waite D.W."/>
            <person name="Rinke C."/>
            <person name="Skarshewski A."/>
            <person name="Chaumeil P.A."/>
            <person name="Hugenholtz P."/>
        </authorList>
    </citation>
    <scope>NUCLEOTIDE SEQUENCE [LARGE SCALE GENOMIC DNA]</scope>
    <source>
        <strain evidence="2">UBA8844</strain>
    </source>
</reference>
<gene>
    <name evidence="2" type="ORF">DGD08_08545</name>
</gene>
<sequence>MTSPLLVDDASEQEPEVLDTTAPDSTTATLPADAAEPIAADDGQPTTTERSDASVPAAAPVVPPSSAPTPEPYTLRAHGKSLTLDGVQHVPGEGLRVPEGPAMQRVQTLMSRGLEMETFGRPRIRQLEHENTALQEERGHAEVHANAIVAWFQDVRKNPETLLAAIEKFDQFAPTFDARVERSQWERDKTAWERQQRVNDPTPEEQHQQVMGAVVQSAQQMLQDELGPKFKLSAEDHQGIAQRLLRRPDLYLTRVNGQLAFDDTRFAEDVEAEAQERTKMRTSLSAATDAARQNAAVRAGTVPAVTAAPAAKATPAPPRDEQGRFKTKEEWEEAMALR</sequence>
<dbReference type="AlphaFoldDB" id="A0A3D4VA95"/>
<protein>
    <submittedName>
        <fullName evidence="2">Uncharacterized protein</fullName>
    </submittedName>
</protein>
<feature type="compositionally biased region" description="Pro residues" evidence="1">
    <location>
        <begin position="61"/>
        <end position="71"/>
    </location>
</feature>
<feature type="compositionally biased region" description="Basic and acidic residues" evidence="1">
    <location>
        <begin position="318"/>
        <end position="329"/>
    </location>
</feature>
<dbReference type="EMBL" id="DPIY01000007">
    <property type="protein sequence ID" value="HCT57247.1"/>
    <property type="molecule type" value="Genomic_DNA"/>
</dbReference>
<evidence type="ECO:0000313" key="3">
    <source>
        <dbReference type="Proteomes" id="UP000264071"/>
    </source>
</evidence>